<comment type="function">
    <text evidence="10">Cell wall formation. Catalyzes the transfer of a GlcNAc subunit on undecaprenyl-pyrophosphoryl-MurNAc-pentapeptide (lipid intermediate I) to form undecaprenyl-pyrophosphoryl-MurNAc-(pentapeptide)GlcNAc (lipid intermediate II).</text>
</comment>
<sequence>MVTAVLVGGGTAGHTSPLIATAMALQNRGATVSCIGTPKGLEGRVIPEAGLDLDMIPPVPLPRTVSAELFKVPARLAGAVRKAGDVLKRRQADVVVGFGGYVSLPAYLAAKRAKIPVVIHEQNAVPGLANKVAARFAVFVGTAFPDTPLPKAQFVGMPLRPHITDLADASSQVRAERRARARADFGLDTDRATLLVSGGSQGAVAINDAVIAARQRLLADGVQILHVLGPKNIRGAEAVNDESTGASWLPVGYVDDMASAYAAADLMVARSGAGTVVETATVGVPTIYVPLPHGNGEQARNATSVVAAGAGVVVANADLDAERLLHETARIHNPDVLSRMSAAGRGLMPAHAAEEMAARVISAATSIDPTIG</sequence>
<keyword evidence="3 10" id="KW-0328">Glycosyltransferase</keyword>
<evidence type="ECO:0000256" key="10">
    <source>
        <dbReference type="HAMAP-Rule" id="MF_00033"/>
    </source>
</evidence>
<keyword evidence="9 10" id="KW-0961">Cell wall biogenesis/degradation</keyword>
<evidence type="ECO:0000256" key="1">
    <source>
        <dbReference type="ARBA" id="ARBA00022475"/>
    </source>
</evidence>
<dbReference type="SUPFAM" id="SSF53756">
    <property type="entry name" value="UDP-Glycosyltransferase/glycogen phosphorylase"/>
    <property type="match status" value="1"/>
</dbReference>
<dbReference type="UniPathway" id="UPA00219"/>
<feature type="binding site" evidence="10">
    <location>
        <position position="160"/>
    </location>
    <ligand>
        <name>UDP-N-acetyl-alpha-D-glucosamine</name>
        <dbReference type="ChEBI" id="CHEBI:57705"/>
    </ligand>
</feature>
<dbReference type="AlphaFoldDB" id="A0A7K0J7W0"/>
<keyword evidence="8 10" id="KW-0131">Cell cycle</keyword>
<accession>A0A7K0J7W0</accession>
<dbReference type="Pfam" id="PF03033">
    <property type="entry name" value="Glyco_transf_28"/>
    <property type="match status" value="1"/>
</dbReference>
<dbReference type="NCBIfam" id="TIGR01133">
    <property type="entry name" value="murG"/>
    <property type="match status" value="1"/>
</dbReference>
<dbReference type="GO" id="GO:0005886">
    <property type="term" value="C:plasma membrane"/>
    <property type="evidence" value="ECO:0007669"/>
    <property type="project" value="UniProtKB-SubCell"/>
</dbReference>
<dbReference type="RefSeq" id="WP_154563189.1">
    <property type="nucleotide sequence ID" value="NZ_VUMG01000002.1"/>
</dbReference>
<keyword evidence="6 10" id="KW-0573">Peptidoglycan synthesis</keyword>
<keyword evidence="2 10" id="KW-0132">Cell division</keyword>
<feature type="domain" description="Glycosyltransferase family 28 N-terminal" evidence="11">
    <location>
        <begin position="5"/>
        <end position="137"/>
    </location>
</feature>
<dbReference type="GO" id="GO:0009252">
    <property type="term" value="P:peptidoglycan biosynthetic process"/>
    <property type="evidence" value="ECO:0007669"/>
    <property type="project" value="UniProtKB-UniRule"/>
</dbReference>
<evidence type="ECO:0000259" key="11">
    <source>
        <dbReference type="Pfam" id="PF03033"/>
    </source>
</evidence>
<evidence type="ECO:0000256" key="5">
    <source>
        <dbReference type="ARBA" id="ARBA00022960"/>
    </source>
</evidence>
<dbReference type="GO" id="GO:0051301">
    <property type="term" value="P:cell division"/>
    <property type="evidence" value="ECO:0007669"/>
    <property type="project" value="UniProtKB-KW"/>
</dbReference>
<dbReference type="GO" id="GO:0005975">
    <property type="term" value="P:carbohydrate metabolic process"/>
    <property type="evidence" value="ECO:0007669"/>
    <property type="project" value="InterPro"/>
</dbReference>
<reference evidence="13 14" key="1">
    <citation type="submission" date="2019-08" db="EMBL/GenBank/DDBJ databases">
        <title>In-depth cultivation of the pig gut microbiome towards novel bacterial diversity and tailored functional studies.</title>
        <authorList>
            <person name="Wylensek D."/>
            <person name="Hitch T.C.A."/>
            <person name="Clavel T."/>
        </authorList>
    </citation>
    <scope>NUCLEOTIDE SEQUENCE [LARGE SCALE GENOMIC DNA]</scope>
    <source>
        <strain evidence="13 14">WCA-380-WT-3A</strain>
    </source>
</reference>
<dbReference type="GO" id="GO:0050511">
    <property type="term" value="F:undecaprenyldiphospho-muramoylpentapeptide beta-N-acetylglucosaminyltransferase activity"/>
    <property type="evidence" value="ECO:0007669"/>
    <property type="project" value="UniProtKB-UniRule"/>
</dbReference>
<comment type="catalytic activity">
    <reaction evidence="10">
        <text>di-trans,octa-cis-undecaprenyl diphospho-N-acetyl-alpha-D-muramoyl-L-alanyl-D-glutamyl-meso-2,6-diaminopimeloyl-D-alanyl-D-alanine + UDP-N-acetyl-alpha-D-glucosamine = di-trans,octa-cis-undecaprenyl diphospho-[N-acetyl-alpha-D-glucosaminyl-(1-&gt;4)]-N-acetyl-alpha-D-muramoyl-L-alanyl-D-glutamyl-meso-2,6-diaminopimeloyl-D-alanyl-D-alanine + UDP + H(+)</text>
        <dbReference type="Rhea" id="RHEA:31227"/>
        <dbReference type="ChEBI" id="CHEBI:15378"/>
        <dbReference type="ChEBI" id="CHEBI:57705"/>
        <dbReference type="ChEBI" id="CHEBI:58223"/>
        <dbReference type="ChEBI" id="CHEBI:61387"/>
        <dbReference type="ChEBI" id="CHEBI:61388"/>
        <dbReference type="EC" id="2.4.1.227"/>
    </reaction>
</comment>
<comment type="caution">
    <text evidence="13">The sequence shown here is derived from an EMBL/GenBank/DDBJ whole genome shotgun (WGS) entry which is preliminary data.</text>
</comment>
<dbReference type="InterPro" id="IPR004276">
    <property type="entry name" value="GlycoTrans_28_N"/>
</dbReference>
<dbReference type="Pfam" id="PF04101">
    <property type="entry name" value="Glyco_tran_28_C"/>
    <property type="match status" value="1"/>
</dbReference>
<evidence type="ECO:0000256" key="9">
    <source>
        <dbReference type="ARBA" id="ARBA00023316"/>
    </source>
</evidence>
<feature type="binding site" evidence="10">
    <location>
        <begin position="11"/>
        <end position="13"/>
    </location>
    <ligand>
        <name>UDP-N-acetyl-alpha-D-glucosamine</name>
        <dbReference type="ChEBI" id="CHEBI:57705"/>
    </ligand>
</feature>
<keyword evidence="4 10" id="KW-0808">Transferase</keyword>
<evidence type="ECO:0000256" key="4">
    <source>
        <dbReference type="ARBA" id="ARBA00022679"/>
    </source>
</evidence>
<dbReference type="PANTHER" id="PTHR21015:SF22">
    <property type="entry name" value="GLYCOSYLTRANSFERASE"/>
    <property type="match status" value="1"/>
</dbReference>
<evidence type="ECO:0000256" key="7">
    <source>
        <dbReference type="ARBA" id="ARBA00023136"/>
    </source>
</evidence>
<comment type="similarity">
    <text evidence="10">Belongs to the glycosyltransferase 28 family. MurG subfamily.</text>
</comment>
<dbReference type="GO" id="GO:0008360">
    <property type="term" value="P:regulation of cell shape"/>
    <property type="evidence" value="ECO:0007669"/>
    <property type="project" value="UniProtKB-KW"/>
</dbReference>
<evidence type="ECO:0000256" key="2">
    <source>
        <dbReference type="ARBA" id="ARBA00022618"/>
    </source>
</evidence>
<evidence type="ECO:0000259" key="12">
    <source>
        <dbReference type="Pfam" id="PF04101"/>
    </source>
</evidence>
<evidence type="ECO:0000313" key="13">
    <source>
        <dbReference type="EMBL" id="MSS45828.1"/>
    </source>
</evidence>
<name>A0A7K0J7W0_9ACTN</name>
<dbReference type="Gene3D" id="3.40.50.2000">
    <property type="entry name" value="Glycogen Phosphorylase B"/>
    <property type="match status" value="2"/>
</dbReference>
<dbReference type="HAMAP" id="MF_00033">
    <property type="entry name" value="MurG"/>
    <property type="match status" value="1"/>
</dbReference>
<evidence type="ECO:0000313" key="14">
    <source>
        <dbReference type="Proteomes" id="UP000466104"/>
    </source>
</evidence>
<feature type="binding site" evidence="10">
    <location>
        <position position="200"/>
    </location>
    <ligand>
        <name>UDP-N-acetyl-alpha-D-glucosamine</name>
        <dbReference type="ChEBI" id="CHEBI:57705"/>
    </ligand>
</feature>
<dbReference type="CDD" id="cd03785">
    <property type="entry name" value="GT28_MurG"/>
    <property type="match status" value="1"/>
</dbReference>
<dbReference type="EMBL" id="VUMG01000002">
    <property type="protein sequence ID" value="MSS45828.1"/>
    <property type="molecule type" value="Genomic_DNA"/>
</dbReference>
<feature type="domain" description="Glycosyl transferase family 28 C-terminal" evidence="12">
    <location>
        <begin position="193"/>
        <end position="341"/>
    </location>
</feature>
<dbReference type="PANTHER" id="PTHR21015">
    <property type="entry name" value="UDP-N-ACETYLGLUCOSAMINE--N-ACETYLMURAMYL-(PENTAPEPTIDE) PYROPHOSPHORYL-UNDECAPRENOL N-ACETYLGLUCOSAMINE TRANSFERASE 1"/>
    <property type="match status" value="1"/>
</dbReference>
<evidence type="ECO:0000256" key="3">
    <source>
        <dbReference type="ARBA" id="ARBA00022676"/>
    </source>
</evidence>
<comment type="subcellular location">
    <subcellularLocation>
        <location evidence="10">Cell membrane</location>
        <topology evidence="10">Peripheral membrane protein</topology>
        <orientation evidence="10">Cytoplasmic side</orientation>
    </subcellularLocation>
</comment>
<gene>
    <name evidence="10 13" type="primary">murG</name>
    <name evidence="13" type="ORF">FYJ43_07220</name>
</gene>
<organism evidence="13 14">
    <name type="scientific">Cutibacterium porci</name>
    <dbReference type="NCBI Taxonomy" id="2605781"/>
    <lineage>
        <taxon>Bacteria</taxon>
        <taxon>Bacillati</taxon>
        <taxon>Actinomycetota</taxon>
        <taxon>Actinomycetes</taxon>
        <taxon>Propionibacteriales</taxon>
        <taxon>Propionibacteriaceae</taxon>
        <taxon>Cutibacterium</taxon>
    </lineage>
</organism>
<evidence type="ECO:0000256" key="6">
    <source>
        <dbReference type="ARBA" id="ARBA00022984"/>
    </source>
</evidence>
<dbReference type="GO" id="GO:0071555">
    <property type="term" value="P:cell wall organization"/>
    <property type="evidence" value="ECO:0007669"/>
    <property type="project" value="UniProtKB-KW"/>
</dbReference>
<keyword evidence="7 10" id="KW-0472">Membrane</keyword>
<dbReference type="InterPro" id="IPR007235">
    <property type="entry name" value="Glyco_trans_28_C"/>
</dbReference>
<protein>
    <recommendedName>
        <fullName evidence="10">UDP-N-acetylglucosamine--N-acetylmuramyl-(pentapeptide) pyrophosphoryl-undecaprenol N-acetylglucosamine transferase</fullName>
        <ecNumber evidence="10">2.4.1.227</ecNumber>
    </recommendedName>
    <alternativeName>
        <fullName evidence="10">Undecaprenyl-PP-MurNAc-pentapeptide-UDPGlcNAc GlcNAc transferase</fullName>
    </alternativeName>
</protein>
<keyword evidence="5 10" id="KW-0133">Cell shape</keyword>
<feature type="binding site" evidence="10">
    <location>
        <position position="123"/>
    </location>
    <ligand>
        <name>UDP-N-acetyl-alpha-D-glucosamine</name>
        <dbReference type="ChEBI" id="CHEBI:57705"/>
    </ligand>
</feature>
<feature type="binding site" evidence="10">
    <location>
        <position position="298"/>
    </location>
    <ligand>
        <name>UDP-N-acetyl-alpha-D-glucosamine</name>
        <dbReference type="ChEBI" id="CHEBI:57705"/>
    </ligand>
</feature>
<evidence type="ECO:0000256" key="8">
    <source>
        <dbReference type="ARBA" id="ARBA00023306"/>
    </source>
</evidence>
<dbReference type="EC" id="2.4.1.227" evidence="10"/>
<dbReference type="InterPro" id="IPR006009">
    <property type="entry name" value="GlcNAc_MurG"/>
</dbReference>
<proteinExistence type="inferred from homology"/>
<keyword evidence="1 10" id="KW-1003">Cell membrane</keyword>
<comment type="caution">
    <text evidence="10">Lacks conserved residue(s) required for the propagation of feature annotation.</text>
</comment>
<comment type="pathway">
    <text evidence="10">Cell wall biogenesis; peptidoglycan biosynthesis.</text>
</comment>
<keyword evidence="14" id="KW-1185">Reference proteome</keyword>
<dbReference type="Proteomes" id="UP000466104">
    <property type="component" value="Unassembled WGS sequence"/>
</dbReference>